<protein>
    <recommendedName>
        <fullName evidence="4">Cysteine rich repeat</fullName>
    </recommendedName>
</protein>
<dbReference type="AlphaFoldDB" id="A0A090MMK9"/>
<evidence type="ECO:0000313" key="3">
    <source>
        <dbReference type="Proteomes" id="UP000035762"/>
    </source>
</evidence>
<accession>A0A090MMK9</accession>
<dbReference type="Proteomes" id="UP000035762">
    <property type="component" value="Unassembled WGS sequence"/>
</dbReference>
<proteinExistence type="predicted"/>
<feature type="signal peptide" evidence="1">
    <location>
        <begin position="1"/>
        <end position="20"/>
    </location>
</feature>
<gene>
    <name evidence="2" type="ORF">BN961_00919</name>
</gene>
<evidence type="ECO:0000256" key="1">
    <source>
        <dbReference type="SAM" id="SignalP"/>
    </source>
</evidence>
<reference evidence="2 3" key="1">
    <citation type="journal article" date="2014" name="Genome Announc.">
        <title>Genome Sequence of Afipia felis Strain 76713, Isolated in Hospital Water Using an Amoeba Co-Culture Procedure.</title>
        <authorList>
            <person name="Benamar S."/>
            <person name="La Scola B."/>
            <person name="Croce O."/>
        </authorList>
    </citation>
    <scope>NUCLEOTIDE SEQUENCE [LARGE SCALE GENOMIC DNA]</scope>
    <source>
        <strain evidence="2 3">76713</strain>
    </source>
</reference>
<keyword evidence="3" id="KW-1185">Reference proteome</keyword>
<keyword evidence="1" id="KW-0732">Signal</keyword>
<sequence>MRKVLALAILSIITASPALAAEQCSINDTAITQAGSYVAAVEAVVKSAPDCERAYKTLEICQLGSSGDNALSDIGRKKCEPLFLGKASRGVKAAYKKKLTGCERIGATIRARGASARGNRSASPRRFFAIASP</sequence>
<evidence type="ECO:0008006" key="4">
    <source>
        <dbReference type="Google" id="ProtNLM"/>
    </source>
</evidence>
<organism evidence="2 3">
    <name type="scientific">Afipia felis</name>
    <name type="common">Cat scratch disease bacillus</name>
    <dbReference type="NCBI Taxonomy" id="1035"/>
    <lineage>
        <taxon>Bacteria</taxon>
        <taxon>Pseudomonadati</taxon>
        <taxon>Pseudomonadota</taxon>
        <taxon>Alphaproteobacteria</taxon>
        <taxon>Hyphomicrobiales</taxon>
        <taxon>Nitrobacteraceae</taxon>
        <taxon>Afipia</taxon>
    </lineage>
</organism>
<name>A0A090MMK9_AFIFE</name>
<comment type="caution">
    <text evidence="2">The sequence shown here is derived from an EMBL/GenBank/DDBJ whole genome shotgun (WGS) entry which is preliminary data.</text>
</comment>
<evidence type="ECO:0000313" key="2">
    <source>
        <dbReference type="EMBL" id="CEG07527.1"/>
    </source>
</evidence>
<dbReference type="EMBL" id="CCAZ020000001">
    <property type="protein sequence ID" value="CEG07527.1"/>
    <property type="molecule type" value="Genomic_DNA"/>
</dbReference>
<feature type="chain" id="PRO_5001860726" description="Cysteine rich repeat" evidence="1">
    <location>
        <begin position="21"/>
        <end position="133"/>
    </location>
</feature>